<dbReference type="AlphaFoldDB" id="A0A5A7RFK9"/>
<reference evidence="2" key="1">
    <citation type="journal article" date="2019" name="Curr. Biol.">
        <title>Genome Sequence of Striga asiatica Provides Insight into the Evolution of Plant Parasitism.</title>
        <authorList>
            <person name="Yoshida S."/>
            <person name="Kim S."/>
            <person name="Wafula E.K."/>
            <person name="Tanskanen J."/>
            <person name="Kim Y.M."/>
            <person name="Honaas L."/>
            <person name="Yang Z."/>
            <person name="Spallek T."/>
            <person name="Conn C.E."/>
            <person name="Ichihashi Y."/>
            <person name="Cheong K."/>
            <person name="Cui S."/>
            <person name="Der J.P."/>
            <person name="Gundlach H."/>
            <person name="Jiao Y."/>
            <person name="Hori C."/>
            <person name="Ishida J.K."/>
            <person name="Kasahara H."/>
            <person name="Kiba T."/>
            <person name="Kim M.S."/>
            <person name="Koo N."/>
            <person name="Laohavisit A."/>
            <person name="Lee Y.H."/>
            <person name="Lumba S."/>
            <person name="McCourt P."/>
            <person name="Mortimer J.C."/>
            <person name="Mutuku J.M."/>
            <person name="Nomura T."/>
            <person name="Sasaki-Sekimoto Y."/>
            <person name="Seto Y."/>
            <person name="Wang Y."/>
            <person name="Wakatake T."/>
            <person name="Sakakibara H."/>
            <person name="Demura T."/>
            <person name="Yamaguchi S."/>
            <person name="Yoneyama K."/>
            <person name="Manabe R.I."/>
            <person name="Nelson D.C."/>
            <person name="Schulman A.H."/>
            <person name="Timko M.P."/>
            <person name="dePamphilis C.W."/>
            <person name="Choi D."/>
            <person name="Shirasu K."/>
        </authorList>
    </citation>
    <scope>NUCLEOTIDE SEQUENCE [LARGE SCALE GENOMIC DNA]</scope>
    <source>
        <strain evidence="2">cv. UVA1</strain>
    </source>
</reference>
<evidence type="ECO:0000313" key="2">
    <source>
        <dbReference type="Proteomes" id="UP000325081"/>
    </source>
</evidence>
<protein>
    <submittedName>
        <fullName evidence="1">Mn-containing catalase</fullName>
    </submittedName>
</protein>
<comment type="caution">
    <text evidence="1">The sequence shown here is derived from an EMBL/GenBank/DDBJ whole genome shotgun (WGS) entry which is preliminary data.</text>
</comment>
<dbReference type="EMBL" id="BKCP01012403">
    <property type="protein sequence ID" value="GER55982.1"/>
    <property type="molecule type" value="Genomic_DNA"/>
</dbReference>
<proteinExistence type="predicted"/>
<dbReference type="Proteomes" id="UP000325081">
    <property type="component" value="Unassembled WGS sequence"/>
</dbReference>
<evidence type="ECO:0000313" key="1">
    <source>
        <dbReference type="EMBL" id="GER55982.1"/>
    </source>
</evidence>
<keyword evidence="2" id="KW-1185">Reference proteome</keyword>
<name>A0A5A7RFK9_STRAF</name>
<organism evidence="1 2">
    <name type="scientific">Striga asiatica</name>
    <name type="common">Asiatic witchweed</name>
    <name type="synonym">Buchnera asiatica</name>
    <dbReference type="NCBI Taxonomy" id="4170"/>
    <lineage>
        <taxon>Eukaryota</taxon>
        <taxon>Viridiplantae</taxon>
        <taxon>Streptophyta</taxon>
        <taxon>Embryophyta</taxon>
        <taxon>Tracheophyta</taxon>
        <taxon>Spermatophyta</taxon>
        <taxon>Magnoliopsida</taxon>
        <taxon>eudicotyledons</taxon>
        <taxon>Gunneridae</taxon>
        <taxon>Pentapetalae</taxon>
        <taxon>asterids</taxon>
        <taxon>lamiids</taxon>
        <taxon>Lamiales</taxon>
        <taxon>Orobanchaceae</taxon>
        <taxon>Buchnereae</taxon>
        <taxon>Striga</taxon>
    </lineage>
</organism>
<sequence length="235" mass="26372">MAGLPGLGDYIVQNANLNLGVQNAGFTITAIDVEPLPDGVIPNHGQIAAEDRRRRTLINKVPHMDDFDAAERELRYHQVLTRANAMAPLHPGLVQMLQTIQESQNLANQRMETLIQLMSARSRNQYIRAHELDEPFAGLPKLFPGHPFAQPPPVQGVNITVGSYPVGSMPPQGLLPANRDGFEEMKTLTLPNLRRKLSAIYWFYHDERLAFPDPNNATKRRCRLGVTNLERFLLP</sequence>
<gene>
    <name evidence="1" type="ORF">STAS_33684</name>
</gene>
<dbReference type="OrthoDB" id="921182at2759"/>
<accession>A0A5A7RFK9</accession>